<dbReference type="InterPro" id="IPR036188">
    <property type="entry name" value="FAD/NAD-bd_sf"/>
</dbReference>
<dbReference type="Pfam" id="PF04324">
    <property type="entry name" value="Fer2_BFD"/>
    <property type="match status" value="1"/>
</dbReference>
<dbReference type="RefSeq" id="WP_179577159.1">
    <property type="nucleotide sequence ID" value="NZ_JACCFM010000001.1"/>
</dbReference>
<dbReference type="Gene3D" id="1.10.10.1100">
    <property type="entry name" value="BFD-like [2Fe-2S]-binding domain"/>
    <property type="match status" value="1"/>
</dbReference>
<dbReference type="PRINTS" id="PR00368">
    <property type="entry name" value="FADPNR"/>
</dbReference>
<evidence type="ECO:0000259" key="2">
    <source>
        <dbReference type="Pfam" id="PF04324"/>
    </source>
</evidence>
<feature type="domain" description="BFD-like [2Fe-2S]-binding" evidence="2">
    <location>
        <begin position="423"/>
        <end position="475"/>
    </location>
</feature>
<evidence type="ECO:0000256" key="1">
    <source>
        <dbReference type="ARBA" id="ARBA00023002"/>
    </source>
</evidence>
<dbReference type="InterPro" id="IPR017224">
    <property type="entry name" value="Opine_Oxase_asu/HCN_bsu"/>
</dbReference>
<keyword evidence="5" id="KW-1185">Reference proteome</keyword>
<feature type="domain" description="FAD/NAD(P)-binding" evidence="3">
    <location>
        <begin position="7"/>
        <end position="332"/>
    </location>
</feature>
<dbReference type="InterPro" id="IPR007419">
    <property type="entry name" value="BFD-like_2Fe2S-bd_dom"/>
</dbReference>
<dbReference type="AlphaFoldDB" id="A0A7Z0EAW3"/>
<dbReference type="GO" id="GO:0016491">
    <property type="term" value="F:oxidoreductase activity"/>
    <property type="evidence" value="ECO:0007669"/>
    <property type="project" value="UniProtKB-KW"/>
</dbReference>
<dbReference type="Proteomes" id="UP000537260">
    <property type="component" value="Unassembled WGS sequence"/>
</dbReference>
<sequence>MSDHVMFDVAVVGAGPAGIAAALSASAAGARVVVIDEQRRPGGQIFRQPPREFVGSKAKFSAGYPWAYDLLEQADAAPGITWKHESTAFGVFRDRAEDSLQGTADPSPEGIQLAISGPNGAERLPVRRLLIATGAYDLPVAIPGWTLPGVMMAGAVQGFIKSQRLLVSERLVLAGSHPLLLVVADQLRASGADIAEIAFARGLPSLREAFGALPAVPGHTRLFAETGVALTRLIAAGVRISTRTVATRAVGTDRVEGAELARIDENWKVKGSPRVVPASTLVLGYGFQASTELARQAGCTMLYNSAKGGWIVAHDQNMATSSPGIYVAGEPTGVAGAEQSRAEGHLAGLAIAQDLGFGRARSRARARASDRDHSLTTATDDLTSAVESARTDVHHAQKFSSVVQSMFAPNRKGLAALATPDTIVCRCELVTQDTVTNVLAHNPHLSSASGVKLECRSGMGPCQGRYCETTVASLVAIERGRSIADVGSFTAHVPVKPVPVSALTVLDGE</sequence>
<gene>
    <name evidence="4" type="ORF">HNR05_000016</name>
</gene>
<dbReference type="InterPro" id="IPR051691">
    <property type="entry name" value="Metab_Enz_Cyan_OpOx_G3PDH"/>
</dbReference>
<organism evidence="4 5">
    <name type="scientific">Glaciibacter psychrotolerans</name>
    <dbReference type="NCBI Taxonomy" id="670054"/>
    <lineage>
        <taxon>Bacteria</taxon>
        <taxon>Bacillati</taxon>
        <taxon>Actinomycetota</taxon>
        <taxon>Actinomycetes</taxon>
        <taxon>Micrococcales</taxon>
        <taxon>Microbacteriaceae</taxon>
        <taxon>Glaciibacter</taxon>
    </lineage>
</organism>
<evidence type="ECO:0000259" key="3">
    <source>
        <dbReference type="Pfam" id="PF07992"/>
    </source>
</evidence>
<name>A0A7Z0EAW3_9MICO</name>
<dbReference type="PANTHER" id="PTHR42949">
    <property type="entry name" value="ANAEROBIC GLYCEROL-3-PHOSPHATE DEHYDROGENASE SUBUNIT B"/>
    <property type="match status" value="1"/>
</dbReference>
<dbReference type="Gene3D" id="3.50.50.60">
    <property type="entry name" value="FAD/NAD(P)-binding domain"/>
    <property type="match status" value="2"/>
</dbReference>
<dbReference type="CDD" id="cd19946">
    <property type="entry name" value="GlpA-like_Fer2_BFD-like"/>
    <property type="match status" value="1"/>
</dbReference>
<dbReference type="PRINTS" id="PR00411">
    <property type="entry name" value="PNDRDTASEI"/>
</dbReference>
<dbReference type="InterPro" id="IPR023753">
    <property type="entry name" value="FAD/NAD-binding_dom"/>
</dbReference>
<keyword evidence="1" id="KW-0560">Oxidoreductase</keyword>
<dbReference type="Pfam" id="PF07992">
    <property type="entry name" value="Pyr_redox_2"/>
    <property type="match status" value="1"/>
</dbReference>
<dbReference type="PANTHER" id="PTHR42949:SF3">
    <property type="entry name" value="ANAEROBIC GLYCEROL-3-PHOSPHATE DEHYDROGENASE SUBUNIT B"/>
    <property type="match status" value="1"/>
</dbReference>
<accession>A0A7Z0EAW3</accession>
<proteinExistence type="predicted"/>
<dbReference type="EMBL" id="JACCFM010000001">
    <property type="protein sequence ID" value="NYJ18225.1"/>
    <property type="molecule type" value="Genomic_DNA"/>
</dbReference>
<dbReference type="PIRSF" id="PIRSF037495">
    <property type="entry name" value="Opine_OX_OoxA/HcnB"/>
    <property type="match status" value="1"/>
</dbReference>
<evidence type="ECO:0000313" key="5">
    <source>
        <dbReference type="Proteomes" id="UP000537260"/>
    </source>
</evidence>
<dbReference type="InterPro" id="IPR041854">
    <property type="entry name" value="BFD-like_2Fe2S-bd_dom_sf"/>
</dbReference>
<dbReference type="SUPFAM" id="SSF51905">
    <property type="entry name" value="FAD/NAD(P)-binding domain"/>
    <property type="match status" value="1"/>
</dbReference>
<evidence type="ECO:0000313" key="4">
    <source>
        <dbReference type="EMBL" id="NYJ18225.1"/>
    </source>
</evidence>
<reference evidence="4 5" key="1">
    <citation type="submission" date="2020-07" db="EMBL/GenBank/DDBJ databases">
        <title>Sequencing the genomes of 1000 actinobacteria strains.</title>
        <authorList>
            <person name="Klenk H.-P."/>
        </authorList>
    </citation>
    <scope>NUCLEOTIDE SEQUENCE [LARGE SCALE GENOMIC DNA]</scope>
    <source>
        <strain evidence="4 5">LI1</strain>
    </source>
</reference>
<comment type="caution">
    <text evidence="4">The sequence shown here is derived from an EMBL/GenBank/DDBJ whole genome shotgun (WGS) entry which is preliminary data.</text>
</comment>
<protein>
    <submittedName>
        <fullName evidence="4">NADPH-dependent 2,4-dienoyl-CoA reductase/sulfur reductase-like enzyme</fullName>
    </submittedName>
</protein>